<accession>A0ABY5MWS4</accession>
<dbReference type="RefSeq" id="WP_249504678.1">
    <property type="nucleotide sequence ID" value="NZ_CP097253.1"/>
</dbReference>
<evidence type="ECO:0000313" key="3">
    <source>
        <dbReference type="Proteomes" id="UP000831921"/>
    </source>
</evidence>
<dbReference type="SUPFAM" id="SSF50952">
    <property type="entry name" value="Soluble quinoprotein glucose dehydrogenase"/>
    <property type="match status" value="1"/>
</dbReference>
<dbReference type="PANTHER" id="PTHR33546">
    <property type="entry name" value="LARGE, MULTIFUNCTIONAL SECRETED PROTEIN-RELATED"/>
    <property type="match status" value="1"/>
</dbReference>
<dbReference type="PROSITE" id="PS51257">
    <property type="entry name" value="PROKAR_LIPOPROTEIN"/>
    <property type="match status" value="1"/>
</dbReference>
<dbReference type="InterPro" id="IPR054539">
    <property type="entry name" value="Beta-prop_PDH"/>
</dbReference>
<dbReference type="InterPro" id="IPR011042">
    <property type="entry name" value="6-blade_b-propeller_TolB-like"/>
</dbReference>
<dbReference type="Gene3D" id="2.120.10.30">
    <property type="entry name" value="TolB, C-terminal domain"/>
    <property type="match status" value="1"/>
</dbReference>
<dbReference type="PANTHER" id="PTHR33546:SF1">
    <property type="entry name" value="LARGE, MULTIFUNCTIONAL SECRETED PROTEIN"/>
    <property type="match status" value="1"/>
</dbReference>
<name>A0ABY5MWS4_9SPHN</name>
<dbReference type="EMBL" id="CP097253">
    <property type="protein sequence ID" value="UUR08908.1"/>
    <property type="molecule type" value="Genomic_DNA"/>
</dbReference>
<feature type="domain" description="Pyrroloquinoline quinone-dependent pyranose dehydrogenase beta-propeller" evidence="1">
    <location>
        <begin position="141"/>
        <end position="277"/>
    </location>
</feature>
<protein>
    <submittedName>
        <fullName evidence="2">Sorbosone dehydrogenase family protein</fullName>
    </submittedName>
</protein>
<evidence type="ECO:0000259" key="1">
    <source>
        <dbReference type="Pfam" id="PF22807"/>
    </source>
</evidence>
<sequence>MRAVNLFATATLTIILAGCGGDPEARQFGPNPTLPDKQRGLLPSMTIADPAGWGDRRPAVPEGFTITPIATDLMIPRQTLVLPNGDILVAEGKGGGEAPAMRPKDFIAGYFMGTGTSSIKSGDRLTLLRDANGDGTYEGRTVFADKLNAPYGLALVGNQIYVANQDALVRFAYAPGQTKANGAPVTVAALPAAINHHWTKSLTASPDGRFLYVGVGSNSNVGERGMAVEEDRATILQVDAQTGATRPYATGIRNPTALTFQPGTGRLWAVVNERDELGPNLVPDYLTSVREGAFYGWPYAYWGANPDRRVRPFKEEMVARTIKPDYSLGSHHAPLGVAFSTAAMGPRFSEGTFIGEHGSWNRDTPVGYRVSFVPFRNGWPVGEPIPFVTDFQVDGKTFGRPVGVTVDPRGALIVADDLSNTIWRVTPSQKVVSALARQTR</sequence>
<keyword evidence="3" id="KW-1185">Reference proteome</keyword>
<proteinExistence type="predicted"/>
<reference evidence="2 3" key="1">
    <citation type="submission" date="2022-05" db="EMBL/GenBank/DDBJ databases">
        <title>S8-45 Sphingomonas ultraviolaceadurans.</title>
        <authorList>
            <person name="Liu Y."/>
        </authorList>
    </citation>
    <scope>NUCLEOTIDE SEQUENCE [LARGE SCALE GENOMIC DNA]</scope>
    <source>
        <strain evidence="2 3">S8-45</strain>
    </source>
</reference>
<dbReference type="Pfam" id="PF22807">
    <property type="entry name" value="TrAA12"/>
    <property type="match status" value="2"/>
</dbReference>
<gene>
    <name evidence="2" type="ORF">M1K48_04575</name>
</gene>
<dbReference type="InterPro" id="IPR011041">
    <property type="entry name" value="Quinoprot_gluc/sorb_DH_b-prop"/>
</dbReference>
<dbReference type="Proteomes" id="UP000831921">
    <property type="component" value="Chromosome"/>
</dbReference>
<feature type="domain" description="Pyrroloquinoline quinone-dependent pyranose dehydrogenase beta-propeller" evidence="1">
    <location>
        <begin position="321"/>
        <end position="426"/>
    </location>
</feature>
<evidence type="ECO:0000313" key="2">
    <source>
        <dbReference type="EMBL" id="UUR08908.1"/>
    </source>
</evidence>
<organism evidence="2 3">
    <name type="scientific">Sphingomonas glaciei</name>
    <dbReference type="NCBI Taxonomy" id="2938948"/>
    <lineage>
        <taxon>Bacteria</taxon>
        <taxon>Pseudomonadati</taxon>
        <taxon>Pseudomonadota</taxon>
        <taxon>Alphaproteobacteria</taxon>
        <taxon>Sphingomonadales</taxon>
        <taxon>Sphingomonadaceae</taxon>
        <taxon>Sphingomonas</taxon>
    </lineage>
</organism>